<evidence type="ECO:0000313" key="7">
    <source>
        <dbReference type="Proteomes" id="UP000829685"/>
    </source>
</evidence>
<dbReference type="AlphaFoldDB" id="A0A9Q0ARX2"/>
<feature type="domain" description="Glucose-methanol-choline oxidoreductase N-terminal" evidence="5">
    <location>
        <begin position="301"/>
        <end position="315"/>
    </location>
</feature>
<dbReference type="GO" id="GO:0016614">
    <property type="term" value="F:oxidoreductase activity, acting on CH-OH group of donors"/>
    <property type="evidence" value="ECO:0007669"/>
    <property type="project" value="InterPro"/>
</dbReference>
<dbReference type="Gene3D" id="3.50.50.60">
    <property type="entry name" value="FAD/NAD(P)-binding domain"/>
    <property type="match status" value="1"/>
</dbReference>
<dbReference type="InterPro" id="IPR036188">
    <property type="entry name" value="FAD/NAD-bd_sf"/>
</dbReference>
<reference evidence="6" key="1">
    <citation type="submission" date="2021-03" db="EMBL/GenBank/DDBJ databases">
        <title>Revisited historic fungal species revealed as producer of novel bioactive compounds through whole genome sequencing and comparative genomics.</title>
        <authorList>
            <person name="Vignolle G.A."/>
            <person name="Hochenegger N."/>
            <person name="Mach R.L."/>
            <person name="Mach-Aigner A.R."/>
            <person name="Javad Rahimi M."/>
            <person name="Salim K.A."/>
            <person name="Chan C.M."/>
            <person name="Lim L.B.L."/>
            <person name="Cai F."/>
            <person name="Druzhinina I.S."/>
            <person name="U'Ren J.M."/>
            <person name="Derntl C."/>
        </authorList>
    </citation>
    <scope>NUCLEOTIDE SEQUENCE</scope>
    <source>
        <strain evidence="6">TUCIM 5799</strain>
    </source>
</reference>
<dbReference type="Pfam" id="PF00732">
    <property type="entry name" value="GMC_oxred_N"/>
    <property type="match status" value="1"/>
</dbReference>
<feature type="binding site" evidence="3">
    <location>
        <position position="113"/>
    </location>
    <ligand>
        <name>FAD</name>
        <dbReference type="ChEBI" id="CHEBI:57692"/>
    </ligand>
</feature>
<evidence type="ECO:0000256" key="4">
    <source>
        <dbReference type="SAM" id="SignalP"/>
    </source>
</evidence>
<evidence type="ECO:0000259" key="5">
    <source>
        <dbReference type="PROSITE" id="PS00624"/>
    </source>
</evidence>
<comment type="similarity">
    <text evidence="1">Belongs to the GMC oxidoreductase family.</text>
</comment>
<dbReference type="InterPro" id="IPR007867">
    <property type="entry name" value="GMC_OxRtase_C"/>
</dbReference>
<keyword evidence="3" id="KW-0274">FAD</keyword>
<dbReference type="InterPro" id="IPR012132">
    <property type="entry name" value="GMC_OxRdtase"/>
</dbReference>
<dbReference type="GO" id="GO:0044550">
    <property type="term" value="P:secondary metabolite biosynthetic process"/>
    <property type="evidence" value="ECO:0007669"/>
    <property type="project" value="TreeGrafter"/>
</dbReference>
<feature type="active site" description="Proton donor" evidence="2">
    <location>
        <position position="558"/>
    </location>
</feature>
<dbReference type="SUPFAM" id="SSF51905">
    <property type="entry name" value="FAD/NAD(P)-binding domain"/>
    <property type="match status" value="1"/>
</dbReference>
<dbReference type="PANTHER" id="PTHR11552">
    <property type="entry name" value="GLUCOSE-METHANOL-CHOLINE GMC OXIDOREDUCTASE"/>
    <property type="match status" value="1"/>
</dbReference>
<name>A0A9Q0ARX2_9PEZI</name>
<evidence type="ECO:0000256" key="1">
    <source>
        <dbReference type="ARBA" id="ARBA00010790"/>
    </source>
</evidence>
<accession>A0A9Q0ARX2</accession>
<comment type="cofactor">
    <cofactor evidence="3">
        <name>FAD</name>
        <dbReference type="ChEBI" id="CHEBI:57692"/>
    </cofactor>
</comment>
<sequence length="621" mass="66545">MARLFRLLLAWPTLATSLSVYNKAHISEDSRSPDVYDYVVVGGGLTGLVVANRLSENPKRSVVVVENGYIDRSYAVELPYATLGLNTADMWNITSVSDKQLNNATFRVPVGSVVGGGSAVNGMACTRGSRADYDAWEQLGNPGWGWDGLFPYFLKSTNLTPPLPEFVEDFGVTWNDSVWGHNGPVQVGFASVIYPDVKAVRRSWIAQGVPNVTDGASGDPLGLFWLPTSLDSSSGTRSSARAAYYDPISARPNLRLLTGHRVFKILFKNDGLDTTGVLAISHADNSTVRLSANKEVILAAGAVFTPHLLQRSGIGPKDVLEAANVTVKADLPAVGSNFQDHPVAAMAYNISNQSFPNPSSMVLNATFNATSWDEYLQNHTGPYTGGRVTGTGNSLALHPLSRLAANYEAVATNITSQNALDFLPEIYSRNASLLRGFEAQRDILRNIILSNSSSCCETHPALGGGAAMSLQKPLSRGIISLDPANPDGLPLVRYNTLMNPVDAEVLIAMVRYAREHWARPEVAQFSPVENLPGAQYQTDEEILDGLIATGILTPTNAHSSGSCAMMPAELGGCVGPDLLVYGTQKLSIVDASILPLIPGTHLQMTMYAVAEKAADIIKSRA</sequence>
<keyword evidence="7" id="KW-1185">Reference proteome</keyword>
<comment type="caution">
    <text evidence="6">The sequence shown here is derived from an EMBL/GenBank/DDBJ whole genome shotgun (WGS) entry which is preliminary data.</text>
</comment>
<dbReference type="Proteomes" id="UP000829685">
    <property type="component" value="Unassembled WGS sequence"/>
</dbReference>
<feature type="active site" description="Proton acceptor" evidence="2">
    <location>
        <position position="601"/>
    </location>
</feature>
<dbReference type="InterPro" id="IPR000172">
    <property type="entry name" value="GMC_OxRdtase_N"/>
</dbReference>
<dbReference type="GO" id="GO:0050660">
    <property type="term" value="F:flavin adenine dinucleotide binding"/>
    <property type="evidence" value="ECO:0007669"/>
    <property type="project" value="InterPro"/>
</dbReference>
<dbReference type="PIRSF" id="PIRSF000137">
    <property type="entry name" value="Alcohol_oxidase"/>
    <property type="match status" value="1"/>
</dbReference>
<feature type="signal peptide" evidence="4">
    <location>
        <begin position="1"/>
        <end position="17"/>
    </location>
</feature>
<organism evidence="6 7">
    <name type="scientific">Neoarthrinium moseri</name>
    <dbReference type="NCBI Taxonomy" id="1658444"/>
    <lineage>
        <taxon>Eukaryota</taxon>
        <taxon>Fungi</taxon>
        <taxon>Dikarya</taxon>
        <taxon>Ascomycota</taxon>
        <taxon>Pezizomycotina</taxon>
        <taxon>Sordariomycetes</taxon>
        <taxon>Xylariomycetidae</taxon>
        <taxon>Amphisphaeriales</taxon>
        <taxon>Apiosporaceae</taxon>
        <taxon>Neoarthrinium</taxon>
    </lineage>
</organism>
<dbReference type="EMBL" id="JAFIMR010000006">
    <property type="protein sequence ID" value="KAI1877552.1"/>
    <property type="molecule type" value="Genomic_DNA"/>
</dbReference>
<evidence type="ECO:0000256" key="2">
    <source>
        <dbReference type="PIRSR" id="PIRSR000137-1"/>
    </source>
</evidence>
<dbReference type="PROSITE" id="PS00624">
    <property type="entry name" value="GMC_OXRED_2"/>
    <property type="match status" value="1"/>
</dbReference>
<keyword evidence="4" id="KW-0732">Signal</keyword>
<dbReference type="PANTHER" id="PTHR11552:SF115">
    <property type="entry name" value="DEHYDROGENASE XPTC-RELATED"/>
    <property type="match status" value="1"/>
</dbReference>
<evidence type="ECO:0000313" key="6">
    <source>
        <dbReference type="EMBL" id="KAI1877552.1"/>
    </source>
</evidence>
<protein>
    <recommendedName>
        <fullName evidence="5">Glucose-methanol-choline oxidoreductase N-terminal domain-containing protein</fullName>
    </recommendedName>
</protein>
<evidence type="ECO:0000256" key="3">
    <source>
        <dbReference type="PIRSR" id="PIRSR000137-2"/>
    </source>
</evidence>
<keyword evidence="3" id="KW-0285">Flavoprotein</keyword>
<dbReference type="SUPFAM" id="SSF54373">
    <property type="entry name" value="FAD-linked reductases, C-terminal domain"/>
    <property type="match status" value="1"/>
</dbReference>
<proteinExistence type="inferred from homology"/>
<feature type="binding site" evidence="3">
    <location>
        <position position="262"/>
    </location>
    <ligand>
        <name>FAD</name>
        <dbReference type="ChEBI" id="CHEBI:57692"/>
    </ligand>
</feature>
<gene>
    <name evidence="6" type="ORF">JX265_003560</name>
</gene>
<dbReference type="Gene3D" id="3.30.560.10">
    <property type="entry name" value="Glucose Oxidase, domain 3"/>
    <property type="match status" value="1"/>
</dbReference>
<feature type="chain" id="PRO_5040164626" description="Glucose-methanol-choline oxidoreductase N-terminal domain-containing protein" evidence="4">
    <location>
        <begin position="18"/>
        <end position="621"/>
    </location>
</feature>
<dbReference type="Pfam" id="PF05199">
    <property type="entry name" value="GMC_oxred_C"/>
    <property type="match status" value="1"/>
</dbReference>